<evidence type="ECO:0000259" key="10">
    <source>
        <dbReference type="PROSITE" id="PS50165"/>
    </source>
</evidence>
<evidence type="ECO:0000259" key="8">
    <source>
        <dbReference type="PROSITE" id="PS50151"/>
    </source>
</evidence>
<feature type="domain" description="GIY-YIG" evidence="9">
    <location>
        <begin position="12"/>
        <end position="91"/>
    </location>
</feature>
<dbReference type="InterPro" id="IPR050066">
    <property type="entry name" value="UvrABC_protein_C"/>
</dbReference>
<sequence length="608" mass="70384">MFNPLKVNKFPEKPGVYLMKDIEGKIIYVGKAINLKNRVKSYFRNKESLSPKVRAMVSQIEDIEFIVTESDLEALVLECNLIKFHKPKYNILLRDDKQYPYIKINLDAPYPYLEIVRRIKKDGAKYFGPFVDAGALRETIDAIRKIFPIRYCSKDLSKLPLKERPCLNYHIKKCLAPCKGGLPQGKYMEMVENIILFLEGKTDLLVNILKEKMFKASEALDFETAAEIKEKLISIEKVRQKQHVVTMDLKNKDIIGYFSFENIICLMVLFVREGKLIERRPFIFNDSYQNEPGEVISSFIKQFYDDMKTIPEEIILPENIEDKDVVEEWLCFKKGAKVKIVIAGENSEEDFKLISLALENAKEYVMQKRLWEKKEECNVLEELKQKLSLQKLPFRIEGFDISNTGGTDSVASMVVFEGGLPKKQDYRRFKIKTVEGPNDFESMKEVIYRRFNRAKKGDEKFGEIPDLLLIDGGPGQLKYAKEALKELGFNEKIEVISIAKELELIYKDDKDPIELPKTSEALKLLQRIRDEAHRFAVTFHRNIRAKRNMDSVLDSIPGIGEKRKKALLQSFPSIEEIKNTSIEELARVPGMNKKAAKAVYNYFHSVLH</sequence>
<keyword evidence="2 7" id="KW-0227">DNA damage</keyword>
<dbReference type="SUPFAM" id="SSF82771">
    <property type="entry name" value="GIY-YIG endonuclease"/>
    <property type="match status" value="1"/>
</dbReference>
<comment type="function">
    <text evidence="7">The UvrABC repair system catalyzes the recognition and processing of DNA lesions. UvrC both incises the 5' and 3' sides of the lesion. The N-terminal half is responsible for the 3' incision and the C-terminal half is responsible for the 5' incision.</text>
</comment>
<dbReference type="PROSITE" id="PS50164">
    <property type="entry name" value="GIY_YIG"/>
    <property type="match status" value="1"/>
</dbReference>
<dbReference type="Gene3D" id="1.10.150.20">
    <property type="entry name" value="5' to 3' exonuclease, C-terminal subdomain"/>
    <property type="match status" value="1"/>
</dbReference>
<dbReference type="SUPFAM" id="SSF46600">
    <property type="entry name" value="C-terminal UvrC-binding domain of UvrB"/>
    <property type="match status" value="1"/>
</dbReference>
<evidence type="ECO:0000256" key="4">
    <source>
        <dbReference type="ARBA" id="ARBA00022881"/>
    </source>
</evidence>
<dbReference type="Gene3D" id="3.40.1440.10">
    <property type="entry name" value="GIY-YIG endonuclease"/>
    <property type="match status" value="1"/>
</dbReference>
<gene>
    <name evidence="7 11" type="primary">uvrC</name>
    <name evidence="11" type="ORF">ATZ99_17250</name>
</gene>
<dbReference type="AlphaFoldDB" id="A0A162MCU8"/>
<dbReference type="CDD" id="cd10434">
    <property type="entry name" value="GIY-YIG_UvrC_Cho"/>
    <property type="match status" value="1"/>
</dbReference>
<dbReference type="GO" id="GO:0005737">
    <property type="term" value="C:cytoplasm"/>
    <property type="evidence" value="ECO:0007669"/>
    <property type="project" value="UniProtKB-SubCell"/>
</dbReference>
<evidence type="ECO:0000256" key="1">
    <source>
        <dbReference type="ARBA" id="ARBA00022490"/>
    </source>
</evidence>
<dbReference type="GO" id="GO:0009380">
    <property type="term" value="C:excinuclease repair complex"/>
    <property type="evidence" value="ECO:0007669"/>
    <property type="project" value="InterPro"/>
</dbReference>
<dbReference type="GO" id="GO:0006289">
    <property type="term" value="P:nucleotide-excision repair"/>
    <property type="evidence" value="ECO:0007669"/>
    <property type="project" value="UniProtKB-UniRule"/>
</dbReference>
<protein>
    <recommendedName>
        <fullName evidence="7">UvrABC system protein C</fullName>
        <shortName evidence="7">Protein UvrC</shortName>
    </recommendedName>
    <alternativeName>
        <fullName evidence="7">Excinuclease ABC subunit C</fullName>
    </alternativeName>
</protein>
<evidence type="ECO:0000259" key="9">
    <source>
        <dbReference type="PROSITE" id="PS50164"/>
    </source>
</evidence>
<dbReference type="STRING" id="520767.ATZ99_17250"/>
<evidence type="ECO:0000256" key="7">
    <source>
        <dbReference type="HAMAP-Rule" id="MF_00203"/>
    </source>
</evidence>
<dbReference type="PROSITE" id="PS50151">
    <property type="entry name" value="UVR"/>
    <property type="match status" value="1"/>
</dbReference>
<dbReference type="Pfam" id="PF14520">
    <property type="entry name" value="HHH_5"/>
    <property type="match status" value="1"/>
</dbReference>
<dbReference type="PATRIC" id="fig|520767.4.peg.1838"/>
<dbReference type="NCBIfam" id="TIGR00194">
    <property type="entry name" value="uvrC"/>
    <property type="match status" value="1"/>
</dbReference>
<comment type="subcellular location">
    <subcellularLocation>
        <location evidence="7">Cytoplasm</location>
    </subcellularLocation>
</comment>
<dbReference type="SMART" id="SM00278">
    <property type="entry name" value="HhH1"/>
    <property type="match status" value="2"/>
</dbReference>
<dbReference type="InterPro" id="IPR003583">
    <property type="entry name" value="Hlx-hairpin-Hlx_DNA-bd_motif"/>
</dbReference>
<keyword evidence="1 7" id="KW-0963">Cytoplasm</keyword>
<dbReference type="InterPro" id="IPR038476">
    <property type="entry name" value="UvrC_RNase_H_dom_sf"/>
</dbReference>
<dbReference type="GO" id="GO:0009381">
    <property type="term" value="F:excinuclease ABC activity"/>
    <property type="evidence" value="ECO:0007669"/>
    <property type="project" value="UniProtKB-UniRule"/>
</dbReference>
<dbReference type="InterPro" id="IPR004791">
    <property type="entry name" value="UvrC"/>
</dbReference>
<feature type="domain" description="UVR" evidence="8">
    <location>
        <begin position="203"/>
        <end position="238"/>
    </location>
</feature>
<dbReference type="PROSITE" id="PS50165">
    <property type="entry name" value="UVRC"/>
    <property type="match status" value="1"/>
</dbReference>
<dbReference type="PANTHER" id="PTHR30562">
    <property type="entry name" value="UVRC/OXIDOREDUCTASE"/>
    <property type="match status" value="1"/>
</dbReference>
<keyword evidence="4 7" id="KW-0267">Excision nuclease</keyword>
<keyword evidence="6 7" id="KW-0742">SOS response</keyword>
<accession>A0A162MCU8</accession>
<dbReference type="Pfam" id="PF22920">
    <property type="entry name" value="UvrC_RNaseH"/>
    <property type="match status" value="1"/>
</dbReference>
<evidence type="ECO:0000313" key="11">
    <source>
        <dbReference type="EMBL" id="KYO65276.1"/>
    </source>
</evidence>
<dbReference type="InterPro" id="IPR001162">
    <property type="entry name" value="UvrC_RNase_H_dom"/>
</dbReference>
<evidence type="ECO:0000256" key="6">
    <source>
        <dbReference type="ARBA" id="ARBA00023236"/>
    </source>
</evidence>
<dbReference type="InterPro" id="IPR001943">
    <property type="entry name" value="UVR_dom"/>
</dbReference>
<evidence type="ECO:0000256" key="3">
    <source>
        <dbReference type="ARBA" id="ARBA00022769"/>
    </source>
</evidence>
<keyword evidence="12" id="KW-1185">Reference proteome</keyword>
<dbReference type="OrthoDB" id="9804933at2"/>
<dbReference type="EMBL" id="LOHZ01000036">
    <property type="protein sequence ID" value="KYO65276.1"/>
    <property type="molecule type" value="Genomic_DNA"/>
</dbReference>
<dbReference type="Pfam" id="PF01541">
    <property type="entry name" value="GIY-YIG"/>
    <property type="match status" value="1"/>
</dbReference>
<evidence type="ECO:0000256" key="5">
    <source>
        <dbReference type="ARBA" id="ARBA00023204"/>
    </source>
</evidence>
<comment type="similarity">
    <text evidence="7">Belongs to the UvrC family.</text>
</comment>
<dbReference type="InterPro" id="IPR000305">
    <property type="entry name" value="GIY-YIG_endonuc"/>
</dbReference>
<dbReference type="InterPro" id="IPR010994">
    <property type="entry name" value="RuvA_2-like"/>
</dbReference>
<dbReference type="RefSeq" id="WP_068748838.1">
    <property type="nucleotide sequence ID" value="NZ_LOHZ01000036.1"/>
</dbReference>
<comment type="caution">
    <text evidence="11">The sequence shown here is derived from an EMBL/GenBank/DDBJ whole genome shotgun (WGS) entry which is preliminary data.</text>
</comment>
<dbReference type="InterPro" id="IPR047296">
    <property type="entry name" value="GIY-YIG_UvrC_Cho"/>
</dbReference>
<dbReference type="Gene3D" id="3.30.420.340">
    <property type="entry name" value="UvrC, RNAse H endonuclease domain"/>
    <property type="match status" value="1"/>
</dbReference>
<feature type="domain" description="UvrC family homology region profile" evidence="10">
    <location>
        <begin position="254"/>
        <end position="484"/>
    </location>
</feature>
<dbReference type="InterPro" id="IPR035901">
    <property type="entry name" value="GIY-YIG_endonuc_sf"/>
</dbReference>
<dbReference type="GO" id="GO:0003677">
    <property type="term" value="F:DNA binding"/>
    <property type="evidence" value="ECO:0007669"/>
    <property type="project" value="UniProtKB-UniRule"/>
</dbReference>
<evidence type="ECO:0000256" key="2">
    <source>
        <dbReference type="ARBA" id="ARBA00022763"/>
    </source>
</evidence>
<dbReference type="HAMAP" id="MF_00203">
    <property type="entry name" value="UvrC"/>
    <property type="match status" value="1"/>
</dbReference>
<dbReference type="FunFam" id="3.40.1440.10:FF:000001">
    <property type="entry name" value="UvrABC system protein C"/>
    <property type="match status" value="1"/>
</dbReference>
<keyword evidence="5 7" id="KW-0234">DNA repair</keyword>
<keyword evidence="3 7" id="KW-0228">DNA excision</keyword>
<dbReference type="GO" id="GO:0009432">
    <property type="term" value="P:SOS response"/>
    <property type="evidence" value="ECO:0007669"/>
    <property type="project" value="UniProtKB-UniRule"/>
</dbReference>
<proteinExistence type="inferred from homology"/>
<dbReference type="Proteomes" id="UP000075737">
    <property type="component" value="Unassembled WGS sequence"/>
</dbReference>
<evidence type="ECO:0000313" key="12">
    <source>
        <dbReference type="Proteomes" id="UP000075737"/>
    </source>
</evidence>
<name>A0A162MCU8_9FIRM</name>
<dbReference type="Pfam" id="PF02151">
    <property type="entry name" value="UVR"/>
    <property type="match status" value="1"/>
</dbReference>
<reference evidence="11 12" key="1">
    <citation type="submission" date="2015-12" db="EMBL/GenBank/DDBJ databases">
        <title>Draft genome of Thermovenabulum gondwanense isolated from a red thermophilic microbial mat colonisisng an outflow channel of a bore well.</title>
        <authorList>
            <person name="Patel B.K."/>
        </authorList>
    </citation>
    <scope>NUCLEOTIDE SEQUENCE [LARGE SCALE GENOMIC DNA]</scope>
    <source>
        <strain evidence="11 12">R270</strain>
    </source>
</reference>
<dbReference type="SUPFAM" id="SSF47781">
    <property type="entry name" value="RuvA domain 2-like"/>
    <property type="match status" value="1"/>
</dbReference>
<dbReference type="PANTHER" id="PTHR30562:SF1">
    <property type="entry name" value="UVRABC SYSTEM PROTEIN C"/>
    <property type="match status" value="1"/>
</dbReference>
<organism evidence="11 12">
    <name type="scientific">Thermovenabulum gondwanense</name>
    <dbReference type="NCBI Taxonomy" id="520767"/>
    <lineage>
        <taxon>Bacteria</taxon>
        <taxon>Bacillati</taxon>
        <taxon>Bacillota</taxon>
        <taxon>Clostridia</taxon>
        <taxon>Thermosediminibacterales</taxon>
        <taxon>Thermosediminibacteraceae</taxon>
        <taxon>Thermovenabulum</taxon>
    </lineage>
</organism>
<dbReference type="SMART" id="SM00465">
    <property type="entry name" value="GIYc"/>
    <property type="match status" value="1"/>
</dbReference>
<comment type="subunit">
    <text evidence="7">Interacts with UvrB in an incision complex.</text>
</comment>
<dbReference type="NCBIfam" id="NF001824">
    <property type="entry name" value="PRK00558.1-5"/>
    <property type="match status" value="1"/>
</dbReference>
<dbReference type="Pfam" id="PF08459">
    <property type="entry name" value="UvrC_RNaseH_dom"/>
    <property type="match status" value="1"/>
</dbReference>
<dbReference type="InterPro" id="IPR036876">
    <property type="entry name" value="UVR_dom_sf"/>
</dbReference>